<name>A0ABT4XNU9_9RHOB</name>
<evidence type="ECO:0008006" key="3">
    <source>
        <dbReference type="Google" id="ProtNLM"/>
    </source>
</evidence>
<comment type="caution">
    <text evidence="1">The sequence shown here is derived from an EMBL/GenBank/DDBJ whole genome shotgun (WGS) entry which is preliminary data.</text>
</comment>
<accession>A0ABT4XNU9</accession>
<evidence type="ECO:0000313" key="1">
    <source>
        <dbReference type="EMBL" id="MDA7423623.1"/>
    </source>
</evidence>
<protein>
    <recommendedName>
        <fullName evidence="3">DUF4274 domain-containing protein</fullName>
    </recommendedName>
</protein>
<dbReference type="EMBL" id="JAQIOY010000001">
    <property type="protein sequence ID" value="MDA7423623.1"/>
    <property type="molecule type" value="Genomic_DNA"/>
</dbReference>
<dbReference type="RefSeq" id="WP_271430964.1">
    <property type="nucleotide sequence ID" value="NZ_JAQIOY010000001.1"/>
</dbReference>
<reference evidence="1 2" key="1">
    <citation type="submission" date="2023-01" db="EMBL/GenBank/DDBJ databases">
        <title>Thalassococcus onchidii sp. nov., isolated from a marine invertebrate from the South China Sea.</title>
        <authorList>
            <person name="Xu S."/>
            <person name="Liu Z."/>
            <person name="Xu Y."/>
        </authorList>
    </citation>
    <scope>NUCLEOTIDE SEQUENCE [LARGE SCALE GENOMIC DNA]</scope>
    <source>
        <strain evidence="1 2">KCTC 32084</strain>
    </source>
</reference>
<keyword evidence="2" id="KW-1185">Reference proteome</keyword>
<organism evidence="1 2">
    <name type="scientific">Thalassococcus lentus</name>
    <dbReference type="NCBI Taxonomy" id="1210524"/>
    <lineage>
        <taxon>Bacteria</taxon>
        <taxon>Pseudomonadati</taxon>
        <taxon>Pseudomonadota</taxon>
        <taxon>Alphaproteobacteria</taxon>
        <taxon>Rhodobacterales</taxon>
        <taxon>Roseobacteraceae</taxon>
        <taxon>Thalassococcus</taxon>
    </lineage>
</organism>
<evidence type="ECO:0000313" key="2">
    <source>
        <dbReference type="Proteomes" id="UP001210720"/>
    </source>
</evidence>
<dbReference type="Proteomes" id="UP001210720">
    <property type="component" value="Unassembled WGS sequence"/>
</dbReference>
<sequence>MHRIFLTGLALGPLLATVMGSATALSLPIAVAVGGAGSLYALVASLRIERASRTSARTSQNPENRLLHKSALDSPSLDLPALSIMRRAVSQALQVAPDTIDGAPLRVQDAIAAALKQVMRAHGVFDLNRLGSDELTDLFVLQRLLRLPPDQAGALAQKFRHPDVVLEMRDRIAGIGQVREVFDGEMAAFWTTTELWETVQKNNLGTVSMLDTLLAMQAPDVDLWHHIVANHDRSDADQRAAALWCVQQPQCDQATVALYLSELVAGDRVVRAATNGDLAFADAVLQIVSNWNAGQYTDQRLALDPVDAVAKDGPRLSATLAALAELTEGPRLSDPCGMFTEYRGRRPRDRTFWCLATGQPTRAPLLEDYIQPVSEPSV</sequence>
<proteinExistence type="predicted"/>
<gene>
    <name evidence="1" type="ORF">PFY00_02675</name>
</gene>